<evidence type="ECO:0000256" key="4">
    <source>
        <dbReference type="ARBA" id="ARBA00022618"/>
    </source>
</evidence>
<dbReference type="EMBL" id="DTMM01000015">
    <property type="protein sequence ID" value="HFT92490.1"/>
    <property type="molecule type" value="Genomic_DNA"/>
</dbReference>
<evidence type="ECO:0000256" key="7">
    <source>
        <dbReference type="SAM" id="Coils"/>
    </source>
</evidence>
<evidence type="ECO:0000313" key="9">
    <source>
        <dbReference type="EMBL" id="HFT92490.1"/>
    </source>
</evidence>
<comment type="similarity">
    <text evidence="2">Belongs to the DivIVA family.</text>
</comment>
<evidence type="ECO:0000256" key="1">
    <source>
        <dbReference type="ARBA" id="ARBA00004496"/>
    </source>
</evidence>
<dbReference type="InterPro" id="IPR019933">
    <property type="entry name" value="DivIVA_domain"/>
</dbReference>
<keyword evidence="6" id="KW-0131">Cell cycle</keyword>
<evidence type="ECO:0000256" key="6">
    <source>
        <dbReference type="ARBA" id="ARBA00023306"/>
    </source>
</evidence>
<sequence>MIDQGRIDEIRHLEFSRVFRGYEPREVDDTLVRISDEMTELLAAYRTQSEQLARVENLVSELEKKEKLLSDTLLEAKMQAQNTLEAARKEAGEIIRDADMSAREILSDAEERRRRAEDWFARTRESWLLELARIKKDTGEMVQTLENLEAQWNVLSWPPPPAGSGEKEADDREES</sequence>
<dbReference type="InterPro" id="IPR007793">
    <property type="entry name" value="DivIVA_fam"/>
</dbReference>
<dbReference type="GO" id="GO:0051301">
    <property type="term" value="P:cell division"/>
    <property type="evidence" value="ECO:0007669"/>
    <property type="project" value="UniProtKB-KW"/>
</dbReference>
<accession>A0A7C3QQT9</accession>
<dbReference type="PANTHER" id="PTHR35794">
    <property type="entry name" value="CELL DIVISION PROTEIN DIVIVA"/>
    <property type="match status" value="1"/>
</dbReference>
<evidence type="ECO:0000256" key="3">
    <source>
        <dbReference type="ARBA" id="ARBA00022490"/>
    </source>
</evidence>
<feature type="compositionally biased region" description="Basic and acidic residues" evidence="8">
    <location>
        <begin position="165"/>
        <end position="175"/>
    </location>
</feature>
<comment type="caution">
    <text evidence="9">The sequence shown here is derived from an EMBL/GenBank/DDBJ whole genome shotgun (WGS) entry which is preliminary data.</text>
</comment>
<comment type="subcellular location">
    <subcellularLocation>
        <location evidence="1">Cytoplasm</location>
    </subcellularLocation>
</comment>
<evidence type="ECO:0000256" key="2">
    <source>
        <dbReference type="ARBA" id="ARBA00009008"/>
    </source>
</evidence>
<proteinExistence type="inferred from homology"/>
<dbReference type="Gene3D" id="6.10.250.660">
    <property type="match status" value="1"/>
</dbReference>
<organism evidence="9">
    <name type="scientific">Leptospirillum ferriphilum</name>
    <dbReference type="NCBI Taxonomy" id="178606"/>
    <lineage>
        <taxon>Bacteria</taxon>
        <taxon>Pseudomonadati</taxon>
        <taxon>Nitrospirota</taxon>
        <taxon>Nitrospiria</taxon>
        <taxon>Nitrospirales</taxon>
        <taxon>Nitrospiraceae</taxon>
        <taxon>Leptospirillum</taxon>
    </lineage>
</organism>
<dbReference type="AlphaFoldDB" id="A0A7C3QQT9"/>
<dbReference type="NCBIfam" id="TIGR03544">
    <property type="entry name" value="DivI1A_domain"/>
    <property type="match status" value="1"/>
</dbReference>
<dbReference type="GO" id="GO:0005737">
    <property type="term" value="C:cytoplasm"/>
    <property type="evidence" value="ECO:0007669"/>
    <property type="project" value="UniProtKB-SubCell"/>
</dbReference>
<evidence type="ECO:0000256" key="5">
    <source>
        <dbReference type="ARBA" id="ARBA00023054"/>
    </source>
</evidence>
<keyword evidence="4" id="KW-0132">Cell division</keyword>
<evidence type="ECO:0000256" key="8">
    <source>
        <dbReference type="SAM" id="MobiDB-lite"/>
    </source>
</evidence>
<gene>
    <name evidence="9" type="ORF">ENX03_00840</name>
</gene>
<dbReference type="Pfam" id="PF05103">
    <property type="entry name" value="DivIVA"/>
    <property type="match status" value="1"/>
</dbReference>
<reference evidence="9" key="1">
    <citation type="journal article" date="2020" name="mSystems">
        <title>Genome- and Community-Level Interaction Insights into Carbon Utilization and Element Cycling Functions of Hydrothermarchaeota in Hydrothermal Sediment.</title>
        <authorList>
            <person name="Zhou Z."/>
            <person name="Liu Y."/>
            <person name="Xu W."/>
            <person name="Pan J."/>
            <person name="Luo Z.H."/>
            <person name="Li M."/>
        </authorList>
    </citation>
    <scope>NUCLEOTIDE SEQUENCE [LARGE SCALE GENOMIC DNA]</scope>
    <source>
        <strain evidence="9">SpSt-902</strain>
    </source>
</reference>
<keyword evidence="3" id="KW-0963">Cytoplasm</keyword>
<feature type="coiled-coil region" evidence="7">
    <location>
        <begin position="45"/>
        <end position="97"/>
    </location>
</feature>
<dbReference type="PANTHER" id="PTHR35794:SF2">
    <property type="entry name" value="CELL DIVISION PROTEIN DIVIVA"/>
    <property type="match status" value="1"/>
</dbReference>
<keyword evidence="5 7" id="KW-0175">Coiled coil</keyword>
<name>A0A7C3QQT9_9BACT</name>
<feature type="region of interest" description="Disordered" evidence="8">
    <location>
        <begin position="154"/>
        <end position="175"/>
    </location>
</feature>
<protein>
    <submittedName>
        <fullName evidence="9">DivIVA domain-containing protein</fullName>
    </submittedName>
</protein>